<dbReference type="EMBL" id="CP110426">
    <property type="protein sequence ID" value="WAQ85874.1"/>
    <property type="molecule type" value="Genomic_DNA"/>
</dbReference>
<dbReference type="PANTHER" id="PTHR11587:SF2">
    <property type="entry name" value="ARGININOSUCCINATE SYNTHASE"/>
    <property type="match status" value="1"/>
</dbReference>
<evidence type="ECO:0000256" key="2">
    <source>
        <dbReference type="ARBA" id="ARBA00012286"/>
    </source>
</evidence>
<dbReference type="SUPFAM" id="SSF69864">
    <property type="entry name" value="Argininosuccinate synthetase, C-terminal domain"/>
    <property type="match status" value="1"/>
</dbReference>
<evidence type="ECO:0000259" key="8">
    <source>
        <dbReference type="Pfam" id="PF20979"/>
    </source>
</evidence>
<dbReference type="Pfam" id="PF20979">
    <property type="entry name" value="Arginosuc_syn_C"/>
    <property type="match status" value="1"/>
</dbReference>
<keyword evidence="5" id="KW-0028">Amino-acid biosynthesis</keyword>
<dbReference type="PANTHER" id="PTHR11587">
    <property type="entry name" value="ARGININOSUCCINATE SYNTHASE"/>
    <property type="match status" value="1"/>
</dbReference>
<evidence type="ECO:0000256" key="1">
    <source>
        <dbReference type="ARBA" id="ARBA00004967"/>
    </source>
</evidence>
<evidence type="ECO:0000313" key="10">
    <source>
        <dbReference type="Proteomes" id="UP001164743"/>
    </source>
</evidence>
<dbReference type="GeneID" id="77811111"/>
<evidence type="ECO:0000256" key="7">
    <source>
        <dbReference type="ARBA" id="ARBA00022840"/>
    </source>
</evidence>
<dbReference type="Gene3D" id="3.90.1260.10">
    <property type="entry name" value="Argininosuccinate synthetase, chain A, domain 2"/>
    <property type="match status" value="1"/>
</dbReference>
<dbReference type="Proteomes" id="UP001164743">
    <property type="component" value="Chromosome 6A"/>
</dbReference>
<keyword evidence="7" id="KW-0067">ATP-binding</keyword>
<evidence type="ECO:0000313" key="9">
    <source>
        <dbReference type="EMBL" id="WAQ85874.1"/>
    </source>
</evidence>
<dbReference type="RefSeq" id="XP_053021429.1">
    <property type="nucleotide sequence ID" value="XM_053170216.1"/>
</dbReference>
<reference evidence="9" key="1">
    <citation type="submission" date="2022-10" db="EMBL/GenBank/DDBJ databases">
        <title>Puccinia triticina Genome sequencing and assembly.</title>
        <authorList>
            <person name="Li C."/>
        </authorList>
    </citation>
    <scope>NUCLEOTIDE SEQUENCE</scope>
    <source>
        <strain evidence="9">Pt15</strain>
    </source>
</reference>
<evidence type="ECO:0000256" key="5">
    <source>
        <dbReference type="ARBA" id="ARBA00022605"/>
    </source>
</evidence>
<comment type="pathway">
    <text evidence="1">Amino-acid biosynthesis; L-arginine biosynthesis; L-arginine from L-ornithine and carbamoyl phosphate: step 2/3.</text>
</comment>
<protein>
    <recommendedName>
        <fullName evidence="2">argininosuccinate synthase</fullName>
        <ecNumber evidence="2">6.3.4.5</ecNumber>
    </recommendedName>
</protein>
<evidence type="ECO:0000256" key="3">
    <source>
        <dbReference type="ARBA" id="ARBA00022571"/>
    </source>
</evidence>
<feature type="domain" description="Arginosuccinate synthase C-terminal" evidence="8">
    <location>
        <begin position="74"/>
        <end position="174"/>
    </location>
</feature>
<accession>A0ABY7CKW8</accession>
<sequence>MTVTFARCACVDDDVALVGRQSDAAVHVFLTGLKGALHELPLPEFYNRFAGRSDLLKYAAKKGIPVVQTAAKPWSTDENLHHISYEAGILEEPDVTPPKDMWKLMKDLQEASADGPQCIDLTFTRGVTSELVVYKPSTEQREVVGKATDVLDIFLQLNSLARAHGIGRIDIVEN</sequence>
<evidence type="ECO:0000256" key="4">
    <source>
        <dbReference type="ARBA" id="ARBA00022598"/>
    </source>
</evidence>
<keyword evidence="4" id="KW-0436">Ligase</keyword>
<gene>
    <name evidence="9" type="ORF">PtA15_6A503</name>
</gene>
<keyword evidence="6" id="KW-0547">Nucleotide-binding</keyword>
<dbReference type="InterPro" id="IPR024074">
    <property type="entry name" value="AS_cat/multimer_dom_body"/>
</dbReference>
<organism evidence="9 10">
    <name type="scientific">Puccinia triticina</name>
    <dbReference type="NCBI Taxonomy" id="208348"/>
    <lineage>
        <taxon>Eukaryota</taxon>
        <taxon>Fungi</taxon>
        <taxon>Dikarya</taxon>
        <taxon>Basidiomycota</taxon>
        <taxon>Pucciniomycotina</taxon>
        <taxon>Pucciniomycetes</taxon>
        <taxon>Pucciniales</taxon>
        <taxon>Pucciniaceae</taxon>
        <taxon>Puccinia</taxon>
    </lineage>
</organism>
<dbReference type="InterPro" id="IPR048268">
    <property type="entry name" value="Arginosuc_syn_C"/>
</dbReference>
<name>A0ABY7CKW8_9BASI</name>
<dbReference type="EC" id="6.3.4.5" evidence="2"/>
<keyword evidence="3" id="KW-0055">Arginine biosynthesis</keyword>
<evidence type="ECO:0000256" key="6">
    <source>
        <dbReference type="ARBA" id="ARBA00022741"/>
    </source>
</evidence>
<keyword evidence="10" id="KW-1185">Reference proteome</keyword>
<proteinExistence type="predicted"/>
<dbReference type="InterPro" id="IPR001518">
    <property type="entry name" value="Arginosuc_synth"/>
</dbReference>